<reference evidence="2" key="1">
    <citation type="submission" date="2022-05" db="EMBL/GenBank/DDBJ databases">
        <title>Comparative Genomics of Spacecraft Associated Microbes.</title>
        <authorList>
            <person name="Tran M.T."/>
            <person name="Wright A."/>
            <person name="Seuylemezian A."/>
            <person name="Eisen J."/>
            <person name="Coil D."/>
        </authorList>
    </citation>
    <scope>NUCLEOTIDE SEQUENCE</scope>
    <source>
        <strain evidence="2">214.1.1</strain>
    </source>
</reference>
<organism evidence="2 3">
    <name type="scientific">Halalkalibacter oceani</name>
    <dbReference type="NCBI Taxonomy" id="1653776"/>
    <lineage>
        <taxon>Bacteria</taxon>
        <taxon>Bacillati</taxon>
        <taxon>Bacillota</taxon>
        <taxon>Bacilli</taxon>
        <taxon>Bacillales</taxon>
        <taxon>Bacillaceae</taxon>
        <taxon>Halalkalibacter</taxon>
    </lineage>
</organism>
<dbReference type="InterPro" id="IPR005562">
    <property type="entry name" value="SpoVA"/>
</dbReference>
<keyword evidence="1" id="KW-0472">Membrane</keyword>
<dbReference type="PANTHER" id="PTHR38450:SF1">
    <property type="entry name" value="STAGE V SPORULATION PROTEIN AC"/>
    <property type="match status" value="1"/>
</dbReference>
<dbReference type="Pfam" id="PF03862">
    <property type="entry name" value="SpoVAC_SpoVAEB"/>
    <property type="match status" value="1"/>
</dbReference>
<protein>
    <submittedName>
        <fullName evidence="2">Stage V sporulation protein AC</fullName>
    </submittedName>
</protein>
<gene>
    <name evidence="2" type="primary">spoVAC</name>
    <name evidence="2" type="ORF">M3202_11995</name>
</gene>
<evidence type="ECO:0000256" key="1">
    <source>
        <dbReference type="SAM" id="Phobius"/>
    </source>
</evidence>
<name>A0A9X2IPG9_9BACI</name>
<keyword evidence="1" id="KW-0812">Transmembrane</keyword>
<evidence type="ECO:0000313" key="2">
    <source>
        <dbReference type="EMBL" id="MCM3714801.1"/>
    </source>
</evidence>
<feature type="transmembrane region" description="Helical" evidence="1">
    <location>
        <begin position="60"/>
        <end position="79"/>
    </location>
</feature>
<dbReference type="RefSeq" id="WP_251223571.1">
    <property type="nucleotide sequence ID" value="NZ_JAMBOL010000010.1"/>
</dbReference>
<evidence type="ECO:0000313" key="3">
    <source>
        <dbReference type="Proteomes" id="UP001139179"/>
    </source>
</evidence>
<keyword evidence="3" id="KW-1185">Reference proteome</keyword>
<sequence>MATTTEKEQYQKNIQLYQPKRAVWRNGAKAFLIGGFICTLGQWLNNLYLTYLPFTEKEAMGPTLATLILLAALATGLGLYDKLGQFAGAGSLVPVTGFSNAMTSAALEHKSEGLVFGIGANMFKLTGAVIAFGVLSAYIVGLTRLLVKMLIQS</sequence>
<comment type="caution">
    <text evidence="2">The sequence shown here is derived from an EMBL/GenBank/DDBJ whole genome shotgun (WGS) entry which is preliminary data.</text>
</comment>
<dbReference type="InterPro" id="IPR014203">
    <property type="entry name" value="Spore_V_AC"/>
</dbReference>
<accession>A0A9X2IPG9</accession>
<proteinExistence type="predicted"/>
<dbReference type="AlphaFoldDB" id="A0A9X2IPG9"/>
<dbReference type="EMBL" id="JAMBOL010000010">
    <property type="protein sequence ID" value="MCM3714801.1"/>
    <property type="molecule type" value="Genomic_DNA"/>
</dbReference>
<dbReference type="Proteomes" id="UP001139179">
    <property type="component" value="Unassembled WGS sequence"/>
</dbReference>
<feature type="transmembrane region" description="Helical" evidence="1">
    <location>
        <begin position="30"/>
        <end position="48"/>
    </location>
</feature>
<keyword evidence="1" id="KW-1133">Transmembrane helix</keyword>
<feature type="transmembrane region" description="Helical" evidence="1">
    <location>
        <begin position="127"/>
        <end position="147"/>
    </location>
</feature>
<feature type="transmembrane region" description="Helical" evidence="1">
    <location>
        <begin position="86"/>
        <end position="107"/>
    </location>
</feature>
<dbReference type="PANTHER" id="PTHR38450">
    <property type="entry name" value="STAGE V SPORULATION PROTEIN AC-RELATED"/>
    <property type="match status" value="1"/>
</dbReference>
<dbReference type="NCBIfam" id="TIGR02838">
    <property type="entry name" value="spore_V_AC"/>
    <property type="match status" value="1"/>
</dbReference>